<evidence type="ECO:0000259" key="1">
    <source>
        <dbReference type="Pfam" id="PF00483"/>
    </source>
</evidence>
<proteinExistence type="predicted"/>
<evidence type="ECO:0000313" key="3">
    <source>
        <dbReference type="Proteomes" id="UP001163687"/>
    </source>
</evidence>
<sequence length="353" mass="38653">MKALILSGGTGSRLRPLTYTSAKQLIPVANKPILFYAIEALRDAGITDFGIVVGDTAPEVMAAVGDGSRWGIRVTYLRQDVPRGLAHAVHIAEDFMAGEPFVMFLGDNVLKGGVTDFVRRFRETRPDALILLSRVPDPQRFGVAELRDGRVVRLVEKPEVPPSDLALVGVYLFNHRIFEAVRVIKPSWRGELEITDAIQQLVDWGCAVEPHLVEGWWKDTGKPEDVLEANRLLLDTIEPRVEGEVDASELSGRVRIGAGTRVVRSVVRGPVVIGEGCEIEDAYIGPFTSIGDRCRVRGSEVENSVILEGCVIDRVGVRIDGSLLGRGVVLERAPDRPRAISLVLGDQSRARIV</sequence>
<dbReference type="EMBL" id="AP025628">
    <property type="protein sequence ID" value="BDG60368.1"/>
    <property type="molecule type" value="Genomic_DNA"/>
</dbReference>
<dbReference type="PANTHER" id="PTHR42883">
    <property type="entry name" value="GLUCOSE-1-PHOSPHATE THYMIDYLTRANSFERASE"/>
    <property type="match status" value="1"/>
</dbReference>
<dbReference type="InterPro" id="IPR029044">
    <property type="entry name" value="Nucleotide-diphossugar_trans"/>
</dbReference>
<dbReference type="InterPro" id="IPR005835">
    <property type="entry name" value="NTP_transferase_dom"/>
</dbReference>
<evidence type="ECO:0000313" key="2">
    <source>
        <dbReference type="EMBL" id="BDG60368.1"/>
    </source>
</evidence>
<protein>
    <submittedName>
        <fullName evidence="2">Glucose-1-phosphate thymidylyltransferase</fullName>
    </submittedName>
</protein>
<gene>
    <name evidence="2" type="ORF">caldi_14580</name>
</gene>
<dbReference type="RefSeq" id="WP_264844400.1">
    <property type="nucleotide sequence ID" value="NZ_AP025628.1"/>
</dbReference>
<keyword evidence="3" id="KW-1185">Reference proteome</keyword>
<dbReference type="Proteomes" id="UP001163687">
    <property type="component" value="Chromosome"/>
</dbReference>
<dbReference type="Pfam" id="PF00483">
    <property type="entry name" value="NTP_transferase"/>
    <property type="match status" value="1"/>
</dbReference>
<accession>A0AA35CL12</accession>
<dbReference type="NCBIfam" id="TIGR01208">
    <property type="entry name" value="rmlA_long"/>
    <property type="match status" value="1"/>
</dbReference>
<dbReference type="KEGG" id="cmic:caldi_14580"/>
<dbReference type="SUPFAM" id="SSF53448">
    <property type="entry name" value="Nucleotide-diphospho-sugar transferases"/>
    <property type="match status" value="1"/>
</dbReference>
<dbReference type="Gene3D" id="3.90.550.10">
    <property type="entry name" value="Spore Coat Polysaccharide Biosynthesis Protein SpsA, Chain A"/>
    <property type="match status" value="1"/>
</dbReference>
<dbReference type="PANTHER" id="PTHR42883:SF2">
    <property type="entry name" value="THYMIDYLYLTRANSFERASE"/>
    <property type="match status" value="1"/>
</dbReference>
<feature type="domain" description="Nucleotidyl transferase" evidence="1">
    <location>
        <begin position="2"/>
        <end position="234"/>
    </location>
</feature>
<dbReference type="Gene3D" id="2.160.10.10">
    <property type="entry name" value="Hexapeptide repeat proteins"/>
    <property type="match status" value="1"/>
</dbReference>
<name>A0AA35CL12_9FIRM</name>
<dbReference type="InterPro" id="IPR005908">
    <property type="entry name" value="G1P_thy_trans_l"/>
</dbReference>
<organism evidence="2 3">
    <name type="scientific">Caldinitratiruptor microaerophilus</name>
    <dbReference type="NCBI Taxonomy" id="671077"/>
    <lineage>
        <taxon>Bacteria</taxon>
        <taxon>Bacillati</taxon>
        <taxon>Bacillota</taxon>
        <taxon>Clostridia</taxon>
        <taxon>Eubacteriales</taxon>
        <taxon>Symbiobacteriaceae</taxon>
        <taxon>Caldinitratiruptor</taxon>
    </lineage>
</organism>
<dbReference type="CDD" id="cd04189">
    <property type="entry name" value="G1P_TT_long"/>
    <property type="match status" value="1"/>
</dbReference>
<dbReference type="AlphaFoldDB" id="A0AA35CL12"/>
<reference evidence="2" key="1">
    <citation type="submission" date="2022-03" db="EMBL/GenBank/DDBJ databases">
        <title>Complete genome sequence of Caldinitratiruptor microaerophilus.</title>
        <authorList>
            <person name="Mukaiyama R."/>
            <person name="Nishiyama T."/>
            <person name="Ueda K."/>
        </authorList>
    </citation>
    <scope>NUCLEOTIDE SEQUENCE</scope>
    <source>
        <strain evidence="2">JCM 16183</strain>
    </source>
</reference>